<dbReference type="KEGG" id="rsu:NHU_04527"/>
<name>A0A0D6B9Z0_RHOSU</name>
<dbReference type="AlphaFoldDB" id="A0A0D6B9Z0"/>
<keyword evidence="1" id="KW-0614">Plasmid</keyword>
<dbReference type="EMBL" id="AP014802">
    <property type="protein sequence ID" value="BAQ71640.1"/>
    <property type="molecule type" value="Genomic_DNA"/>
</dbReference>
<accession>A0A0D6B9Z0</accession>
<gene>
    <name evidence="1" type="ORF">NHU_04527</name>
</gene>
<reference evidence="1 2" key="1">
    <citation type="submission" date="2015-02" db="EMBL/GenBank/DDBJ databases">
        <title>Genome sequene of Rhodovulum sulfidophilum DSM 2351.</title>
        <authorList>
            <person name="Nagao N."/>
        </authorList>
    </citation>
    <scope>NUCLEOTIDE SEQUENCE [LARGE SCALE GENOMIC DNA]</scope>
    <source>
        <strain evidence="1 2">DSM 2351</strain>
        <plasmid evidence="2">Plasmid Plasmid2 DNA</plasmid>
    </source>
</reference>
<evidence type="ECO:0000313" key="2">
    <source>
        <dbReference type="Proteomes" id="UP000064912"/>
    </source>
</evidence>
<geneLocation type="plasmid" evidence="2">
    <name>Plasmid2 DNA</name>
</geneLocation>
<dbReference type="Proteomes" id="UP000064912">
    <property type="component" value="Plasmid Plasmid2"/>
</dbReference>
<evidence type="ECO:0000313" key="1">
    <source>
        <dbReference type="EMBL" id="BAQ71640.1"/>
    </source>
</evidence>
<organism evidence="1 2">
    <name type="scientific">Rhodovulum sulfidophilum</name>
    <name type="common">Rhodobacter sulfidophilus</name>
    <dbReference type="NCBI Taxonomy" id="35806"/>
    <lineage>
        <taxon>Bacteria</taxon>
        <taxon>Pseudomonadati</taxon>
        <taxon>Pseudomonadota</taxon>
        <taxon>Alphaproteobacteria</taxon>
        <taxon>Rhodobacterales</taxon>
        <taxon>Paracoccaceae</taxon>
        <taxon>Rhodovulum</taxon>
    </lineage>
</organism>
<sequence>MWAENRPKAFSYSGLKAMGSLLRQVCRLLGEQARPLLWPQGPLALAVGIGTATLAVNGGVKTDHVAAQNQANVGAPRAMARALV</sequence>
<dbReference type="PATRIC" id="fig|35806.4.peg.4642"/>
<proteinExistence type="predicted"/>
<protein>
    <submittedName>
        <fullName evidence="1">Uncharacterized protein</fullName>
    </submittedName>
</protein>